<dbReference type="EMBL" id="JANPWZ010001583">
    <property type="protein sequence ID" value="KAJ3564710.1"/>
    <property type="molecule type" value="Genomic_DNA"/>
</dbReference>
<dbReference type="InterPro" id="IPR000845">
    <property type="entry name" value="Nucleoside_phosphorylase_d"/>
</dbReference>
<accession>A0A9W8NA28</accession>
<gene>
    <name evidence="4" type="ORF">NPX13_g7750</name>
</gene>
<reference evidence="4" key="1">
    <citation type="submission" date="2022-07" db="EMBL/GenBank/DDBJ databases">
        <title>Genome Sequence of Xylaria arbuscula.</title>
        <authorList>
            <person name="Buettner E."/>
        </authorList>
    </citation>
    <scope>NUCLEOTIDE SEQUENCE</scope>
    <source>
        <strain evidence="4">VT107</strain>
    </source>
</reference>
<dbReference type="InterPro" id="IPR035994">
    <property type="entry name" value="Nucleoside_phosphorylase_sf"/>
</dbReference>
<feature type="region of interest" description="Disordered" evidence="1">
    <location>
        <begin position="321"/>
        <end position="344"/>
    </location>
</feature>
<dbReference type="PANTHER" id="PTHR46082">
    <property type="entry name" value="ATP/GTP-BINDING PROTEIN-RELATED"/>
    <property type="match status" value="1"/>
</dbReference>
<evidence type="ECO:0000313" key="4">
    <source>
        <dbReference type="EMBL" id="KAJ3564710.1"/>
    </source>
</evidence>
<dbReference type="VEuPathDB" id="FungiDB:F4678DRAFT_193294"/>
<feature type="domain" description="Fungal death-pathway protein SesB" evidence="3">
    <location>
        <begin position="343"/>
        <end position="361"/>
    </location>
</feature>
<dbReference type="SUPFAM" id="SSF53167">
    <property type="entry name" value="Purine and uridine phosphorylases"/>
    <property type="match status" value="1"/>
</dbReference>
<dbReference type="InterPro" id="IPR031469">
    <property type="entry name" value="SesB_dom"/>
</dbReference>
<keyword evidence="5" id="KW-1185">Reference proteome</keyword>
<dbReference type="Proteomes" id="UP001148614">
    <property type="component" value="Unassembled WGS sequence"/>
</dbReference>
<comment type="caution">
    <text evidence="4">The sequence shown here is derived from an EMBL/GenBank/DDBJ whole genome shotgun (WGS) entry which is preliminary data.</text>
</comment>
<evidence type="ECO:0000256" key="1">
    <source>
        <dbReference type="SAM" id="MobiDB-lite"/>
    </source>
</evidence>
<dbReference type="GO" id="GO:0003824">
    <property type="term" value="F:catalytic activity"/>
    <property type="evidence" value="ECO:0007669"/>
    <property type="project" value="InterPro"/>
</dbReference>
<protein>
    <recommendedName>
        <fullName evidence="6">Nucleoside phosphorylase domain-containing protein</fullName>
    </recommendedName>
</protein>
<evidence type="ECO:0000313" key="5">
    <source>
        <dbReference type="Proteomes" id="UP001148614"/>
    </source>
</evidence>
<feature type="domain" description="Nucleoside phosphorylase" evidence="2">
    <location>
        <begin position="41"/>
        <end position="293"/>
    </location>
</feature>
<dbReference type="AlphaFoldDB" id="A0A9W8NA28"/>
<proteinExistence type="predicted"/>
<dbReference type="GO" id="GO:0009116">
    <property type="term" value="P:nucleoside metabolic process"/>
    <property type="evidence" value="ECO:0007669"/>
    <property type="project" value="InterPro"/>
</dbReference>
<evidence type="ECO:0000259" key="2">
    <source>
        <dbReference type="Pfam" id="PF01048"/>
    </source>
</evidence>
<evidence type="ECO:0008006" key="6">
    <source>
        <dbReference type="Google" id="ProtNLM"/>
    </source>
</evidence>
<dbReference type="PANTHER" id="PTHR46082:SF11">
    <property type="entry name" value="AAA+ ATPASE DOMAIN-CONTAINING PROTEIN-RELATED"/>
    <property type="match status" value="1"/>
</dbReference>
<name>A0A9W8NA28_9PEZI</name>
<sequence>MENPKAELFTVALIYIKPIELGAVTVMLDERWWGTVPSAYGDGNDYTLGRIGEHNVVIVGPPHGAQGTVATAQFVSTIHLTFPNVKIGLLVGIGGGIPHYPDRDVRLGDVVVGAPEKGSAVIQYDLGERTQRGFEIKRTLAKPPGLLLQVMNKVENKSKYIRDGENGLLKSHLARFASFPQMEKEHGKPSTPDRLFEPTFAHEEHVDCDAHDSSHEIQRHSREANDDIAIHYSTILSGGSVMKSPTDRDMLSAKHNNARCIEMEAAGLMDVFPCLVIRGVSDYADSHKNKAWQGFAAATAAAYAREVLINMPKQMFSVTGSRDITRGTGEGSLPPDSNHRTGFSGAENHGVQVGYNHGHMTNYFGKH</sequence>
<dbReference type="InterPro" id="IPR053137">
    <property type="entry name" value="NLR-like"/>
</dbReference>
<dbReference type="Gene3D" id="3.40.50.1580">
    <property type="entry name" value="Nucleoside phosphorylase domain"/>
    <property type="match status" value="1"/>
</dbReference>
<organism evidence="4 5">
    <name type="scientific">Xylaria arbuscula</name>
    <dbReference type="NCBI Taxonomy" id="114810"/>
    <lineage>
        <taxon>Eukaryota</taxon>
        <taxon>Fungi</taxon>
        <taxon>Dikarya</taxon>
        <taxon>Ascomycota</taxon>
        <taxon>Pezizomycotina</taxon>
        <taxon>Sordariomycetes</taxon>
        <taxon>Xylariomycetidae</taxon>
        <taxon>Xylariales</taxon>
        <taxon>Xylariaceae</taxon>
        <taxon>Xylaria</taxon>
    </lineage>
</organism>
<dbReference type="Pfam" id="PF01048">
    <property type="entry name" value="PNP_UDP_1"/>
    <property type="match status" value="1"/>
</dbReference>
<evidence type="ECO:0000259" key="3">
    <source>
        <dbReference type="Pfam" id="PF17046"/>
    </source>
</evidence>
<dbReference type="Pfam" id="PF17046">
    <property type="entry name" value="Ses_B"/>
    <property type="match status" value="1"/>
</dbReference>